<dbReference type="OrthoDB" id="531614at2"/>
<evidence type="ECO:0000313" key="2">
    <source>
        <dbReference type="Proteomes" id="UP000239576"/>
    </source>
</evidence>
<dbReference type="EMBL" id="PVWK01000155">
    <property type="protein sequence ID" value="PSB24040.1"/>
    <property type="molecule type" value="Genomic_DNA"/>
</dbReference>
<reference evidence="2" key="1">
    <citation type="submission" date="2018-02" db="EMBL/GenBank/DDBJ databases">
        <authorList>
            <person name="Moore K."/>
            <person name="Momper L."/>
        </authorList>
    </citation>
    <scope>NUCLEOTIDE SEQUENCE [LARGE SCALE GENOMIC DNA]</scope>
    <source>
        <strain evidence="2">ULC18</strain>
    </source>
</reference>
<evidence type="ECO:0000313" key="1">
    <source>
        <dbReference type="EMBL" id="PSB24040.1"/>
    </source>
</evidence>
<dbReference type="AlphaFoldDB" id="A0A2T1DU76"/>
<proteinExistence type="predicted"/>
<name>A0A2T1DU76_9CYAN</name>
<reference evidence="1 2" key="2">
    <citation type="submission" date="2018-03" db="EMBL/GenBank/DDBJ databases">
        <title>The ancient ancestry and fast evolution of plastids.</title>
        <authorList>
            <person name="Moore K.R."/>
            <person name="Magnabosco C."/>
            <person name="Momper L."/>
            <person name="Gold D.A."/>
            <person name="Bosak T."/>
            <person name="Fournier G.P."/>
        </authorList>
    </citation>
    <scope>NUCLEOTIDE SEQUENCE [LARGE SCALE GENOMIC DNA]</scope>
    <source>
        <strain evidence="1 2">ULC18</strain>
    </source>
</reference>
<keyword evidence="2" id="KW-1185">Reference proteome</keyword>
<gene>
    <name evidence="1" type="ORF">C7B82_28695</name>
</gene>
<protein>
    <submittedName>
        <fullName evidence="1">Uncharacterized protein</fullName>
    </submittedName>
</protein>
<accession>A0A2T1DU76</accession>
<dbReference type="Proteomes" id="UP000239576">
    <property type="component" value="Unassembled WGS sequence"/>
</dbReference>
<organism evidence="1 2">
    <name type="scientific">Stenomitos frigidus ULC18</name>
    <dbReference type="NCBI Taxonomy" id="2107698"/>
    <lineage>
        <taxon>Bacteria</taxon>
        <taxon>Bacillati</taxon>
        <taxon>Cyanobacteriota</taxon>
        <taxon>Cyanophyceae</taxon>
        <taxon>Leptolyngbyales</taxon>
        <taxon>Leptolyngbyaceae</taxon>
        <taxon>Stenomitos</taxon>
    </lineage>
</organism>
<dbReference type="RefSeq" id="WP_106260521.1">
    <property type="nucleotide sequence ID" value="NZ_CAWNSW010000054.1"/>
</dbReference>
<comment type="caution">
    <text evidence="1">The sequence shown here is derived from an EMBL/GenBank/DDBJ whole genome shotgun (WGS) entry which is preliminary data.</text>
</comment>
<sequence>MNAEHTSKLFEDFPALYAGRHLPVTVNLMSYGFGRGDGWFELLYDLSQQIQRWQLEHPETTVIAVQVKEKFGGLRFYVDQTVLEIDASIAAATLKSLQTCELTGRPGSLLRTQRLLPNVVS</sequence>